<reference evidence="2" key="1">
    <citation type="journal article" date="2019" name="Int. J. Syst. Evol. Microbiol.">
        <title>The Global Catalogue of Microorganisms (GCM) 10K type strain sequencing project: providing services to taxonomists for standard genome sequencing and annotation.</title>
        <authorList>
            <consortium name="The Broad Institute Genomics Platform"/>
            <consortium name="The Broad Institute Genome Sequencing Center for Infectious Disease"/>
            <person name="Wu L."/>
            <person name="Ma J."/>
        </authorList>
    </citation>
    <scope>NUCLEOTIDE SEQUENCE [LARGE SCALE GENOMIC DNA]</scope>
    <source>
        <strain evidence="2">KCTC 42644</strain>
    </source>
</reference>
<dbReference type="Proteomes" id="UP001595615">
    <property type="component" value="Unassembled WGS sequence"/>
</dbReference>
<dbReference type="RefSeq" id="WP_380863020.1">
    <property type="nucleotide sequence ID" value="NZ_JBHRXV010000011.1"/>
</dbReference>
<evidence type="ECO:0000313" key="1">
    <source>
        <dbReference type="EMBL" id="MFC3713996.1"/>
    </source>
</evidence>
<comment type="caution">
    <text evidence="1">The sequence shown here is derived from an EMBL/GenBank/DDBJ whole genome shotgun (WGS) entry which is preliminary data.</text>
</comment>
<name>A0ABV7XDW2_9SPHN</name>
<keyword evidence="2" id="KW-1185">Reference proteome</keyword>
<organism evidence="1 2">
    <name type="scientific">Sphingoaurantiacus capsulatus</name>
    <dbReference type="NCBI Taxonomy" id="1771310"/>
    <lineage>
        <taxon>Bacteria</taxon>
        <taxon>Pseudomonadati</taxon>
        <taxon>Pseudomonadota</taxon>
        <taxon>Alphaproteobacteria</taxon>
        <taxon>Sphingomonadales</taxon>
        <taxon>Sphingosinicellaceae</taxon>
        <taxon>Sphingoaurantiacus</taxon>
    </lineage>
</organism>
<dbReference type="EMBL" id="JBHRXV010000011">
    <property type="protein sequence ID" value="MFC3713996.1"/>
    <property type="molecule type" value="Genomic_DNA"/>
</dbReference>
<gene>
    <name evidence="1" type="ORF">ACFOMD_15600</name>
</gene>
<evidence type="ECO:0000313" key="2">
    <source>
        <dbReference type="Proteomes" id="UP001595615"/>
    </source>
</evidence>
<protein>
    <submittedName>
        <fullName evidence="1">Uncharacterized protein</fullName>
    </submittedName>
</protein>
<accession>A0ABV7XDW2</accession>
<sequence>MTMDDIRSLDSILGQIRAIHDELAERHAGLAVLHMDAAMAALESHIRRQRDAADEQPSEQVA</sequence>
<proteinExistence type="predicted"/>